<dbReference type="eggNOG" id="ENOG502ZV00">
    <property type="taxonomic scope" value="Bacteria"/>
</dbReference>
<proteinExistence type="predicted"/>
<evidence type="ECO:0000256" key="1">
    <source>
        <dbReference type="SAM" id="MobiDB-lite"/>
    </source>
</evidence>
<keyword evidence="2" id="KW-0378">Hydrolase</keyword>
<sequence>MSSSVVVETGSGPGGSPRLRGKTRCPACKAVQEWSDECRRCKCDLTLWHRLARDQARRRVAALTALARQRPQEAFDHARAAFRLGADAETARLAAVTALLSGQFVEALWYARLAESYG</sequence>
<evidence type="ECO:0000313" key="2">
    <source>
        <dbReference type="EMBL" id="ADV63704.1"/>
    </source>
</evidence>
<dbReference type="GO" id="GO:0004527">
    <property type="term" value="F:exonuclease activity"/>
    <property type="evidence" value="ECO:0007669"/>
    <property type="project" value="UniProtKB-KW"/>
</dbReference>
<name>E8R3X4_ISOPI</name>
<protein>
    <submittedName>
        <fullName evidence="2">Exonuclease</fullName>
    </submittedName>
</protein>
<keyword evidence="2" id="KW-0269">Exonuclease</keyword>
<dbReference type="InParanoid" id="E8R3X4"/>
<keyword evidence="3" id="KW-1185">Reference proteome</keyword>
<organism evidence="2 3">
    <name type="scientific">Isosphaera pallida (strain ATCC 43644 / DSM 9630 / IS1B)</name>
    <dbReference type="NCBI Taxonomy" id="575540"/>
    <lineage>
        <taxon>Bacteria</taxon>
        <taxon>Pseudomonadati</taxon>
        <taxon>Planctomycetota</taxon>
        <taxon>Planctomycetia</taxon>
        <taxon>Isosphaerales</taxon>
        <taxon>Isosphaeraceae</taxon>
        <taxon>Isosphaera</taxon>
    </lineage>
</organism>
<dbReference type="RefSeq" id="WP_013565992.1">
    <property type="nucleotide sequence ID" value="NC_014962.1"/>
</dbReference>
<reference evidence="2 3" key="2">
    <citation type="journal article" date="2011" name="Stand. Genomic Sci.">
        <title>Complete genome sequence of Isosphaera pallida type strain (IS1B).</title>
        <authorList>
            <consortium name="US DOE Joint Genome Institute (JGI-PGF)"/>
            <person name="Goker M."/>
            <person name="Cleland D."/>
            <person name="Saunders E."/>
            <person name="Lapidus A."/>
            <person name="Nolan M."/>
            <person name="Lucas S."/>
            <person name="Hammon N."/>
            <person name="Deshpande S."/>
            <person name="Cheng J.F."/>
            <person name="Tapia R."/>
            <person name="Han C."/>
            <person name="Goodwin L."/>
            <person name="Pitluck S."/>
            <person name="Liolios K."/>
            <person name="Pagani I."/>
            <person name="Ivanova N."/>
            <person name="Mavromatis K."/>
            <person name="Pati A."/>
            <person name="Chen A."/>
            <person name="Palaniappan K."/>
            <person name="Land M."/>
            <person name="Hauser L."/>
            <person name="Chang Y.J."/>
            <person name="Jeffries C.D."/>
            <person name="Detter J.C."/>
            <person name="Beck B."/>
            <person name="Woyke T."/>
            <person name="Bristow J."/>
            <person name="Eisen J.A."/>
            <person name="Markowitz V."/>
            <person name="Hugenholtz P."/>
            <person name="Kyrpides N.C."/>
            <person name="Klenk H.P."/>
        </authorList>
    </citation>
    <scope>NUCLEOTIDE SEQUENCE [LARGE SCALE GENOMIC DNA]</scope>
    <source>
        <strain evidence="3">ATCC 43644 / DSM 9630 / IS1B</strain>
    </source>
</reference>
<dbReference type="Proteomes" id="UP000008631">
    <property type="component" value="Chromosome"/>
</dbReference>
<gene>
    <name evidence="2" type="ordered locus">Isop_3140</name>
</gene>
<dbReference type="AlphaFoldDB" id="E8R3X4"/>
<dbReference type="OrthoDB" id="9930504at2"/>
<reference key="1">
    <citation type="submission" date="2010-11" db="EMBL/GenBank/DDBJ databases">
        <title>The complete sequence of chromosome of Isophaera pallida ATCC 43644.</title>
        <authorList>
            <consortium name="US DOE Joint Genome Institute (JGI-PGF)"/>
            <person name="Lucas S."/>
            <person name="Copeland A."/>
            <person name="Lapidus A."/>
            <person name="Bruce D."/>
            <person name="Goodwin L."/>
            <person name="Pitluck S."/>
            <person name="Kyrpides N."/>
            <person name="Mavromatis K."/>
            <person name="Pagani I."/>
            <person name="Ivanova N."/>
            <person name="Saunders E."/>
            <person name="Brettin T."/>
            <person name="Detter J.C."/>
            <person name="Han C."/>
            <person name="Tapia R."/>
            <person name="Land M."/>
            <person name="Hauser L."/>
            <person name="Markowitz V."/>
            <person name="Cheng J.-F."/>
            <person name="Hugenholtz P."/>
            <person name="Woyke T."/>
            <person name="Wu D."/>
            <person name="Eisen J.A."/>
        </authorList>
    </citation>
    <scope>NUCLEOTIDE SEQUENCE</scope>
    <source>
        <strain>ATCC 43644</strain>
    </source>
</reference>
<keyword evidence="2" id="KW-0540">Nuclease</keyword>
<evidence type="ECO:0000313" key="3">
    <source>
        <dbReference type="Proteomes" id="UP000008631"/>
    </source>
</evidence>
<accession>E8R3X4</accession>
<dbReference type="KEGG" id="ipa:Isop_3140"/>
<dbReference type="EMBL" id="CP002353">
    <property type="protein sequence ID" value="ADV63704.1"/>
    <property type="molecule type" value="Genomic_DNA"/>
</dbReference>
<dbReference type="HOGENOM" id="CLU_2069930_0_0_0"/>
<feature type="region of interest" description="Disordered" evidence="1">
    <location>
        <begin position="1"/>
        <end position="22"/>
    </location>
</feature>
<dbReference type="STRING" id="575540.Isop_3140"/>